<keyword evidence="2" id="KW-1185">Reference proteome</keyword>
<dbReference type="RefSeq" id="XP_018067366.1">
    <property type="nucleotide sequence ID" value="XM_018209680.1"/>
</dbReference>
<dbReference type="EMBL" id="KQ947423">
    <property type="protein sequence ID" value="KUJ13011.1"/>
    <property type="molecule type" value="Genomic_DNA"/>
</dbReference>
<sequence length="268" mass="30576">GVKAELSKLNVYSATSGQLQKTTNKTKSTSQFGTLIVCLPYSHEGGQLFVYHKRYNSAFDWSQQDEDSNTIQWTAFYSDCEYEIGPVKSGHCITLTYNLYLSERVGGLLQRNPSIDPTLFPLHGKLTELLEQPGFLYEGGTIGYACTHLYSHTTRYTELHMPYSLRGLDTTIFTVFSSLARTFDIRATVRPLLSTEPWDEHLQYREENNEDDEYWDPQAEREEHAMTDRVGEKFERVKILDKVLTGEVDPSSVSLTLPFAFGFMVCVC</sequence>
<evidence type="ECO:0000313" key="1">
    <source>
        <dbReference type="EMBL" id="KUJ13011.1"/>
    </source>
</evidence>
<dbReference type="InParanoid" id="A0A194WYH0"/>
<dbReference type="PANTHER" id="PTHR33099:SF7">
    <property type="entry name" value="MYND-TYPE DOMAIN-CONTAINING PROTEIN"/>
    <property type="match status" value="1"/>
</dbReference>
<proteinExistence type="predicted"/>
<dbReference type="OrthoDB" id="27483at2759"/>
<gene>
    <name evidence="1" type="ORF">LY89DRAFT_592152</name>
</gene>
<dbReference type="PANTHER" id="PTHR33099">
    <property type="entry name" value="FE2OG DIOXYGENASE DOMAIN-CONTAINING PROTEIN"/>
    <property type="match status" value="1"/>
</dbReference>
<dbReference type="GeneID" id="28819406"/>
<feature type="non-terminal residue" evidence="1">
    <location>
        <position position="1"/>
    </location>
</feature>
<reference evidence="1 2" key="1">
    <citation type="submission" date="2015-10" db="EMBL/GenBank/DDBJ databases">
        <title>Full genome of DAOMC 229536 Phialocephala scopiformis, a fungal endophyte of spruce producing the potent anti-insectan compound rugulosin.</title>
        <authorList>
            <consortium name="DOE Joint Genome Institute"/>
            <person name="Walker A.K."/>
            <person name="Frasz S.L."/>
            <person name="Seifert K.A."/>
            <person name="Miller J.D."/>
            <person name="Mondo S.J."/>
            <person name="Labutti K."/>
            <person name="Lipzen A."/>
            <person name="Dockter R."/>
            <person name="Kennedy M."/>
            <person name="Grigoriev I.V."/>
            <person name="Spatafora J.W."/>
        </authorList>
    </citation>
    <scope>NUCLEOTIDE SEQUENCE [LARGE SCALE GENOMIC DNA]</scope>
    <source>
        <strain evidence="1 2">CBS 120377</strain>
    </source>
</reference>
<dbReference type="Proteomes" id="UP000070700">
    <property type="component" value="Unassembled WGS sequence"/>
</dbReference>
<accession>A0A194WYH0</accession>
<name>A0A194WYH0_MOLSC</name>
<dbReference type="KEGG" id="psco:LY89DRAFT_592152"/>
<protein>
    <submittedName>
        <fullName evidence="1">Uncharacterized protein</fullName>
    </submittedName>
</protein>
<evidence type="ECO:0000313" key="2">
    <source>
        <dbReference type="Proteomes" id="UP000070700"/>
    </source>
</evidence>
<dbReference type="AlphaFoldDB" id="A0A194WYH0"/>
<organism evidence="1 2">
    <name type="scientific">Mollisia scopiformis</name>
    <name type="common">Conifer needle endophyte fungus</name>
    <name type="synonym">Phialocephala scopiformis</name>
    <dbReference type="NCBI Taxonomy" id="149040"/>
    <lineage>
        <taxon>Eukaryota</taxon>
        <taxon>Fungi</taxon>
        <taxon>Dikarya</taxon>
        <taxon>Ascomycota</taxon>
        <taxon>Pezizomycotina</taxon>
        <taxon>Leotiomycetes</taxon>
        <taxon>Helotiales</taxon>
        <taxon>Mollisiaceae</taxon>
        <taxon>Mollisia</taxon>
    </lineage>
</organism>